<accession>A0A699J3A9</accession>
<proteinExistence type="predicted"/>
<dbReference type="AlphaFoldDB" id="A0A699J3A9"/>
<name>A0A699J3A9_TANCI</name>
<organism evidence="1">
    <name type="scientific">Tanacetum cinerariifolium</name>
    <name type="common">Dalmatian daisy</name>
    <name type="synonym">Chrysanthemum cinerariifolium</name>
    <dbReference type="NCBI Taxonomy" id="118510"/>
    <lineage>
        <taxon>Eukaryota</taxon>
        <taxon>Viridiplantae</taxon>
        <taxon>Streptophyta</taxon>
        <taxon>Embryophyta</taxon>
        <taxon>Tracheophyta</taxon>
        <taxon>Spermatophyta</taxon>
        <taxon>Magnoliopsida</taxon>
        <taxon>eudicotyledons</taxon>
        <taxon>Gunneridae</taxon>
        <taxon>Pentapetalae</taxon>
        <taxon>asterids</taxon>
        <taxon>campanulids</taxon>
        <taxon>Asterales</taxon>
        <taxon>Asteraceae</taxon>
        <taxon>Asteroideae</taxon>
        <taxon>Anthemideae</taxon>
        <taxon>Anthemidinae</taxon>
        <taxon>Tanacetum</taxon>
    </lineage>
</organism>
<gene>
    <name evidence="1" type="ORF">Tci_580571</name>
</gene>
<dbReference type="EMBL" id="BKCJ010366755">
    <property type="protein sequence ID" value="GFA08599.1"/>
    <property type="molecule type" value="Genomic_DNA"/>
</dbReference>
<protein>
    <submittedName>
        <fullName evidence="1">Uncharacterized protein</fullName>
    </submittedName>
</protein>
<comment type="caution">
    <text evidence="1">The sequence shown here is derived from an EMBL/GenBank/DDBJ whole genome shotgun (WGS) entry which is preliminary data.</text>
</comment>
<sequence>MDDPNITMEEYIRLEEEKAQRHGRTFNWQTATYGKMEYCEDEDDSLTNFETEYPAIVFDATLTSNVALSCEPMVSPLNKNNIDFRISFDESDDKDYMVIFDENSFSYKIIYVDNLKTDSENENDKVSMHSFPSPDSEISHSDDLDFFKDFESEFPAITYSDDLTSKLTEPSISFQHINEFDLNNETSLSKHDEEERNILYFNDSFPLT</sequence>
<reference evidence="1" key="1">
    <citation type="journal article" date="2019" name="Sci. Rep.">
        <title>Draft genome of Tanacetum cinerariifolium, the natural source of mosquito coil.</title>
        <authorList>
            <person name="Yamashiro T."/>
            <person name="Shiraishi A."/>
            <person name="Satake H."/>
            <person name="Nakayama K."/>
        </authorList>
    </citation>
    <scope>NUCLEOTIDE SEQUENCE</scope>
</reference>
<evidence type="ECO:0000313" key="1">
    <source>
        <dbReference type="EMBL" id="GFA08599.1"/>
    </source>
</evidence>